<proteinExistence type="predicted"/>
<gene>
    <name evidence="3" type="ORF">SHKM778_10810</name>
</gene>
<dbReference type="EMBL" id="AP035768">
    <property type="protein sequence ID" value="BFO14693.1"/>
    <property type="molecule type" value="Genomic_DNA"/>
</dbReference>
<sequence>MPASGMYPAPWETAQADTATDSDTAAAAAETRAVPADSTDWWWAIPGVLAGAALALLLRPHATRLIQRRKDDPGPKQELLDA</sequence>
<feature type="region of interest" description="Disordered" evidence="1">
    <location>
        <begin position="1"/>
        <end position="31"/>
    </location>
</feature>
<evidence type="ECO:0000313" key="3">
    <source>
        <dbReference type="EMBL" id="BFO14693.1"/>
    </source>
</evidence>
<feature type="compositionally biased region" description="Low complexity" evidence="1">
    <location>
        <begin position="13"/>
        <end position="31"/>
    </location>
</feature>
<dbReference type="AlphaFoldDB" id="A0AAT9HBE6"/>
<protein>
    <submittedName>
        <fullName evidence="3">Uncharacterized protein</fullName>
    </submittedName>
</protein>
<keyword evidence="2" id="KW-0472">Membrane</keyword>
<reference evidence="3" key="1">
    <citation type="submission" date="2024-06" db="EMBL/GenBank/DDBJ databases">
        <authorList>
            <consortium name="consrtm"/>
            <person name="Uemura M."/>
            <person name="Terahara T."/>
        </authorList>
    </citation>
    <scope>NUCLEOTIDE SEQUENCE</scope>
    <source>
        <strain evidence="3">KM77-8</strain>
    </source>
</reference>
<name>A0AAT9HBE6_9ACTN</name>
<evidence type="ECO:0000256" key="2">
    <source>
        <dbReference type="SAM" id="Phobius"/>
    </source>
</evidence>
<keyword evidence="2" id="KW-1133">Transmembrane helix</keyword>
<keyword evidence="2" id="KW-0812">Transmembrane</keyword>
<reference evidence="3" key="2">
    <citation type="submission" date="2024-07" db="EMBL/GenBank/DDBJ databases">
        <title>Streptomyces haneummycinica sp. nov., a new antibiotic-producing actinobacterium isolated from marine sediment.</title>
        <authorList>
            <person name="Uemura M."/>
            <person name="Hamada M."/>
            <person name="Hirano S."/>
            <person name="Kobayashi K."/>
            <person name="Ohshiro T."/>
            <person name="Kobayashi T."/>
            <person name="Terahara T."/>
        </authorList>
    </citation>
    <scope>NUCLEOTIDE SEQUENCE</scope>
    <source>
        <strain evidence="3">KM77-8</strain>
    </source>
</reference>
<accession>A0AAT9HBE6</accession>
<feature type="transmembrane region" description="Helical" evidence="2">
    <location>
        <begin position="41"/>
        <end position="58"/>
    </location>
</feature>
<evidence type="ECO:0000256" key="1">
    <source>
        <dbReference type="SAM" id="MobiDB-lite"/>
    </source>
</evidence>
<organism evidence="3">
    <name type="scientific">Streptomyces haneummycinicus</name>
    <dbReference type="NCBI Taxonomy" id="3074435"/>
    <lineage>
        <taxon>Bacteria</taxon>
        <taxon>Bacillati</taxon>
        <taxon>Actinomycetota</taxon>
        <taxon>Actinomycetes</taxon>
        <taxon>Kitasatosporales</taxon>
        <taxon>Streptomycetaceae</taxon>
        <taxon>Streptomyces</taxon>
    </lineage>
</organism>